<evidence type="ECO:0000256" key="1">
    <source>
        <dbReference type="ARBA" id="ARBA00022737"/>
    </source>
</evidence>
<dbReference type="PANTHER" id="PTHR24015:SF1693">
    <property type="entry name" value="DYW DOMAIN-CONTAINING PROTEIN"/>
    <property type="match status" value="1"/>
</dbReference>
<keyword evidence="1" id="KW-0677">Repeat</keyword>
<keyword evidence="4" id="KW-1185">Reference proteome</keyword>
<feature type="repeat" description="PPR" evidence="2">
    <location>
        <begin position="335"/>
        <end position="369"/>
    </location>
</feature>
<dbReference type="PROSITE" id="PS51375">
    <property type="entry name" value="PPR"/>
    <property type="match status" value="3"/>
</dbReference>
<proteinExistence type="predicted"/>
<protein>
    <submittedName>
        <fullName evidence="3">Pentatricopeptide repeat-containing protein, mitochondrial</fullName>
    </submittedName>
</protein>
<accession>A0ABS8WUU9</accession>
<dbReference type="NCBIfam" id="TIGR00756">
    <property type="entry name" value="PPR"/>
    <property type="match status" value="4"/>
</dbReference>
<dbReference type="Pfam" id="PF13041">
    <property type="entry name" value="PPR_2"/>
    <property type="match status" value="3"/>
</dbReference>
<reference evidence="3 4" key="1">
    <citation type="journal article" date="2021" name="BMC Genomics">
        <title>Datura genome reveals duplications of psychoactive alkaloid biosynthetic genes and high mutation rate following tissue culture.</title>
        <authorList>
            <person name="Rajewski A."/>
            <person name="Carter-House D."/>
            <person name="Stajich J."/>
            <person name="Litt A."/>
        </authorList>
    </citation>
    <scope>NUCLEOTIDE SEQUENCE [LARGE SCALE GENOMIC DNA]</scope>
    <source>
        <strain evidence="3">AR-01</strain>
    </source>
</reference>
<dbReference type="Gene3D" id="1.25.40.10">
    <property type="entry name" value="Tetratricopeptide repeat domain"/>
    <property type="match status" value="4"/>
</dbReference>
<evidence type="ECO:0000313" key="3">
    <source>
        <dbReference type="EMBL" id="MCE3216715.1"/>
    </source>
</evidence>
<dbReference type="EMBL" id="JACEIK010013969">
    <property type="protein sequence ID" value="MCE3216715.1"/>
    <property type="molecule type" value="Genomic_DNA"/>
</dbReference>
<dbReference type="InterPro" id="IPR046848">
    <property type="entry name" value="E_motif"/>
</dbReference>
<name>A0ABS8WUU9_DATST</name>
<dbReference type="SUPFAM" id="SSF48452">
    <property type="entry name" value="TPR-like"/>
    <property type="match status" value="1"/>
</dbReference>
<dbReference type="InterPro" id="IPR011990">
    <property type="entry name" value="TPR-like_helical_dom_sf"/>
</dbReference>
<feature type="repeat" description="PPR" evidence="2">
    <location>
        <begin position="234"/>
        <end position="268"/>
    </location>
</feature>
<dbReference type="InterPro" id="IPR046960">
    <property type="entry name" value="PPR_At4g14850-like_plant"/>
</dbReference>
<comment type="caution">
    <text evidence="3">The sequence shown here is derived from an EMBL/GenBank/DDBJ whole genome shotgun (WGS) entry which is preliminary data.</text>
</comment>
<dbReference type="Proteomes" id="UP000823775">
    <property type="component" value="Unassembled WGS sequence"/>
</dbReference>
<feature type="repeat" description="PPR" evidence="2">
    <location>
        <begin position="133"/>
        <end position="167"/>
    </location>
</feature>
<organism evidence="3 4">
    <name type="scientific">Datura stramonium</name>
    <name type="common">Jimsonweed</name>
    <name type="synonym">Common thornapple</name>
    <dbReference type="NCBI Taxonomy" id="4076"/>
    <lineage>
        <taxon>Eukaryota</taxon>
        <taxon>Viridiplantae</taxon>
        <taxon>Streptophyta</taxon>
        <taxon>Embryophyta</taxon>
        <taxon>Tracheophyta</taxon>
        <taxon>Spermatophyta</taxon>
        <taxon>Magnoliopsida</taxon>
        <taxon>eudicotyledons</taxon>
        <taxon>Gunneridae</taxon>
        <taxon>Pentapetalae</taxon>
        <taxon>asterids</taxon>
        <taxon>lamiids</taxon>
        <taxon>Solanales</taxon>
        <taxon>Solanaceae</taxon>
        <taxon>Solanoideae</taxon>
        <taxon>Datureae</taxon>
        <taxon>Datura</taxon>
    </lineage>
</organism>
<sequence>MVRKTSLFFNTTKHLLSSIIKKPSSYNQRQLLYSCCNSSSWTLLALSSNGPLSEALFEMVKQGLQVKFKEYDTLLNECIDQMAIREGQRIHAHMIKTHYQPPVYLRTRLIVFYTKCGLLGDARWVFDEMPKRNVVSWTALISGYSQKGHVSEAINLFVQMLRSGTAPNEFTFATVLTSRTGAVGFHFGRQIHCLLVKSPFGSHVYVGSSLLDMYAKAGKVHEARYVFENLPERDVVSCTAIISGYAQQGLYEEALELFRKLQAEGMSSNYVTYTSVLTALSGLAAVEQGRQLHAHTIRLELPFYTVLQNSLIDMYSKCGKLTYSRTIFNQMSERTVSSWNAMLVGYSKHGMGKEVVELFKMMREENKIKPDGITLLAVLSGCSHGGIEDKGVKIFNDLSTGKDSVEVSIEHCGCVVDLLSRAGKVERAFQFIKEMPFQPTAAILGSLLGACWAHLYVDIGEIVAKQLLEIEPENAGTYVILSNMYASAGRWEDARRVRELINERAMVKESGKSWIGPNFIREAERIMQKHNGMSN</sequence>
<evidence type="ECO:0000256" key="2">
    <source>
        <dbReference type="PROSITE-ProRule" id="PRU00708"/>
    </source>
</evidence>
<gene>
    <name evidence="3" type="primary">PCMPH85</name>
    <name evidence="3" type="ORF">HAX54_007698</name>
</gene>
<dbReference type="PANTHER" id="PTHR24015">
    <property type="entry name" value="OS07G0578800 PROTEIN-RELATED"/>
    <property type="match status" value="1"/>
</dbReference>
<dbReference type="InterPro" id="IPR002885">
    <property type="entry name" value="PPR_rpt"/>
</dbReference>
<dbReference type="Pfam" id="PF01535">
    <property type="entry name" value="PPR"/>
    <property type="match status" value="2"/>
</dbReference>
<dbReference type="Pfam" id="PF20431">
    <property type="entry name" value="E_motif"/>
    <property type="match status" value="1"/>
</dbReference>
<evidence type="ECO:0000313" key="4">
    <source>
        <dbReference type="Proteomes" id="UP000823775"/>
    </source>
</evidence>